<evidence type="ECO:0000313" key="2">
    <source>
        <dbReference type="EMBL" id="CAF4568219.1"/>
    </source>
</evidence>
<accession>A0A8S2YNI9</accession>
<dbReference type="AlphaFoldDB" id="A0A8S2YNI9"/>
<evidence type="ECO:0000313" key="3">
    <source>
        <dbReference type="Proteomes" id="UP000682733"/>
    </source>
</evidence>
<feature type="non-terminal residue" evidence="2">
    <location>
        <position position="141"/>
    </location>
</feature>
<dbReference type="Proteomes" id="UP000682733">
    <property type="component" value="Unassembled WGS sequence"/>
</dbReference>
<dbReference type="EMBL" id="CAJOBA010116253">
    <property type="protein sequence ID" value="CAF4568219.1"/>
    <property type="molecule type" value="Genomic_DNA"/>
</dbReference>
<gene>
    <name evidence="1" type="ORF">OVA965_LOCUS46009</name>
    <name evidence="2" type="ORF">TMI583_LOCUS50100</name>
</gene>
<sequence length="141" mass="17052">QQQSRVLFEELRSHFLSIIQQDLYRNYFTLFSVNNLTTNITNIVYDQLLVSNSMLNPFFSIRRKEQSSTIIFERQPSLLYQFTIDNIKDLLQFVTSTYNLTSIYSLLQFEIDFNHLLSSEQHYYKTKQYEIYTEQSFIIKR</sequence>
<dbReference type="Proteomes" id="UP000677228">
    <property type="component" value="Unassembled WGS sequence"/>
</dbReference>
<evidence type="ECO:0000313" key="1">
    <source>
        <dbReference type="EMBL" id="CAF1679195.1"/>
    </source>
</evidence>
<dbReference type="EMBL" id="CAJNOK010078664">
    <property type="protein sequence ID" value="CAF1679195.1"/>
    <property type="molecule type" value="Genomic_DNA"/>
</dbReference>
<protein>
    <submittedName>
        <fullName evidence="2">Uncharacterized protein</fullName>
    </submittedName>
</protein>
<organism evidence="2 3">
    <name type="scientific">Didymodactylos carnosus</name>
    <dbReference type="NCBI Taxonomy" id="1234261"/>
    <lineage>
        <taxon>Eukaryota</taxon>
        <taxon>Metazoa</taxon>
        <taxon>Spiralia</taxon>
        <taxon>Gnathifera</taxon>
        <taxon>Rotifera</taxon>
        <taxon>Eurotatoria</taxon>
        <taxon>Bdelloidea</taxon>
        <taxon>Philodinida</taxon>
        <taxon>Philodinidae</taxon>
        <taxon>Didymodactylos</taxon>
    </lineage>
</organism>
<reference evidence="2" key="1">
    <citation type="submission" date="2021-02" db="EMBL/GenBank/DDBJ databases">
        <authorList>
            <person name="Nowell W R."/>
        </authorList>
    </citation>
    <scope>NUCLEOTIDE SEQUENCE</scope>
</reference>
<name>A0A8S2YNI9_9BILA</name>
<proteinExistence type="predicted"/>
<comment type="caution">
    <text evidence="2">The sequence shown here is derived from an EMBL/GenBank/DDBJ whole genome shotgun (WGS) entry which is preliminary data.</text>
</comment>
<feature type="non-terminal residue" evidence="2">
    <location>
        <position position="1"/>
    </location>
</feature>